<sequence length="241" mass="25177">MKVSAATITRLITLVVVLPLAAMVQGQTLTMDNVFMDDLGYPNASAKLTYTLANGSTDVEIDVSNAVPNQFWSIWMKLDGISPLTGIDVVPFAGVSDIPSMAASTPDSALTPTAKSLGLVGDDGSGSTSGPNGFFTDANGDAAFSITLDYPLVEGGVLPFDQFDASLSPVPLGSTPFLLNTLIHTDQLGYGLMPDGGPGTAAAWFWTSNYAVPEPSSVFLLGTTCIGALVCWRRKPRKAAH</sequence>
<feature type="domain" description="Ice-binding protein C-terminal" evidence="2">
    <location>
        <begin position="211"/>
        <end position="235"/>
    </location>
</feature>
<dbReference type="NCBIfam" id="TIGR02595">
    <property type="entry name" value="PEP_CTERM"/>
    <property type="match status" value="1"/>
</dbReference>
<reference evidence="3" key="1">
    <citation type="submission" date="2022-06" db="EMBL/GenBank/DDBJ databases">
        <title>Aeoliella straminimaris, a novel planctomycete from sediments.</title>
        <authorList>
            <person name="Vitorino I.R."/>
            <person name="Lage O.M."/>
        </authorList>
    </citation>
    <scope>NUCLEOTIDE SEQUENCE</scope>
    <source>
        <strain evidence="3">ICT_H6.2</strain>
    </source>
</reference>
<accession>A0A9X2FH62</accession>
<comment type="caution">
    <text evidence="3">The sequence shown here is derived from an EMBL/GenBank/DDBJ whole genome shotgun (WGS) entry which is preliminary data.</text>
</comment>
<name>A0A9X2FH62_9BACT</name>
<feature type="chain" id="PRO_5040754820" evidence="1">
    <location>
        <begin position="22"/>
        <end position="241"/>
    </location>
</feature>
<organism evidence="3 4">
    <name type="scientific">Aeoliella straminimaris</name>
    <dbReference type="NCBI Taxonomy" id="2954799"/>
    <lineage>
        <taxon>Bacteria</taxon>
        <taxon>Pseudomonadati</taxon>
        <taxon>Planctomycetota</taxon>
        <taxon>Planctomycetia</taxon>
        <taxon>Pirellulales</taxon>
        <taxon>Lacipirellulaceae</taxon>
        <taxon>Aeoliella</taxon>
    </lineage>
</organism>
<proteinExistence type="predicted"/>
<evidence type="ECO:0000313" key="3">
    <source>
        <dbReference type="EMBL" id="MCO6045696.1"/>
    </source>
</evidence>
<keyword evidence="4" id="KW-1185">Reference proteome</keyword>
<dbReference type="InterPro" id="IPR013424">
    <property type="entry name" value="Ice-binding_C"/>
</dbReference>
<dbReference type="EMBL" id="JAMXLR010000061">
    <property type="protein sequence ID" value="MCO6045696.1"/>
    <property type="molecule type" value="Genomic_DNA"/>
</dbReference>
<gene>
    <name evidence="3" type="ORF">NG895_17500</name>
</gene>
<dbReference type="Proteomes" id="UP001155241">
    <property type="component" value="Unassembled WGS sequence"/>
</dbReference>
<dbReference type="AlphaFoldDB" id="A0A9X2FH62"/>
<feature type="signal peptide" evidence="1">
    <location>
        <begin position="1"/>
        <end position="21"/>
    </location>
</feature>
<evidence type="ECO:0000256" key="1">
    <source>
        <dbReference type="SAM" id="SignalP"/>
    </source>
</evidence>
<dbReference type="Pfam" id="PF07589">
    <property type="entry name" value="PEP-CTERM"/>
    <property type="match status" value="1"/>
</dbReference>
<evidence type="ECO:0000259" key="2">
    <source>
        <dbReference type="Pfam" id="PF07589"/>
    </source>
</evidence>
<evidence type="ECO:0000313" key="4">
    <source>
        <dbReference type="Proteomes" id="UP001155241"/>
    </source>
</evidence>
<keyword evidence="1" id="KW-0732">Signal</keyword>
<protein>
    <submittedName>
        <fullName evidence="3">PEP-CTERM sorting domain-containing protein</fullName>
    </submittedName>
</protein>